<proteinExistence type="predicted"/>
<sequence length="43" mass="5073">MPPYKGKIGRRFTYRPTRIRSCPFKSRSQHSNHVTAQSVIKVR</sequence>
<comment type="caution">
    <text evidence="2">The sequence shown here is derived from an EMBL/GenBank/DDBJ whole genome shotgun (WGS) entry which is preliminary data.</text>
</comment>
<dbReference type="Proteomes" id="UP000011996">
    <property type="component" value="Unassembled WGS sequence"/>
</dbReference>
<evidence type="ECO:0000313" key="2">
    <source>
        <dbReference type="EMBL" id="EMI25262.1"/>
    </source>
</evidence>
<dbReference type="EMBL" id="ANOF01000129">
    <property type="protein sequence ID" value="EMI25262.1"/>
    <property type="molecule type" value="Genomic_DNA"/>
</dbReference>
<organism evidence="2 3">
    <name type="scientific">Rhodopirellula europaea SH398</name>
    <dbReference type="NCBI Taxonomy" id="1263868"/>
    <lineage>
        <taxon>Bacteria</taxon>
        <taxon>Pseudomonadati</taxon>
        <taxon>Planctomycetota</taxon>
        <taxon>Planctomycetia</taxon>
        <taxon>Pirellulales</taxon>
        <taxon>Pirellulaceae</taxon>
        <taxon>Rhodopirellula</taxon>
    </lineage>
</organism>
<protein>
    <submittedName>
        <fullName evidence="2">Uncharacterized protein</fullName>
    </submittedName>
</protein>
<evidence type="ECO:0000256" key="1">
    <source>
        <dbReference type="SAM" id="MobiDB-lite"/>
    </source>
</evidence>
<name>M5SC76_9BACT</name>
<dbReference type="AlphaFoldDB" id="M5SC76"/>
<accession>M5SC76</accession>
<dbReference type="PATRIC" id="fig|1263868.3.peg.4488"/>
<feature type="compositionally biased region" description="Polar residues" evidence="1">
    <location>
        <begin position="29"/>
        <end position="43"/>
    </location>
</feature>
<gene>
    <name evidence="2" type="ORF">RESH_04138</name>
</gene>
<evidence type="ECO:0000313" key="3">
    <source>
        <dbReference type="Proteomes" id="UP000011996"/>
    </source>
</evidence>
<feature type="region of interest" description="Disordered" evidence="1">
    <location>
        <begin position="1"/>
        <end position="43"/>
    </location>
</feature>
<reference evidence="2 3" key="1">
    <citation type="journal article" date="2013" name="Mar. Genomics">
        <title>Expression of sulfatases in Rhodopirellula baltica and the diversity of sulfatases in the genus Rhodopirellula.</title>
        <authorList>
            <person name="Wegner C.E."/>
            <person name="Richter-Heitmann T."/>
            <person name="Klindworth A."/>
            <person name="Klockow C."/>
            <person name="Richter M."/>
            <person name="Achstetter T."/>
            <person name="Glockner F.O."/>
            <person name="Harder J."/>
        </authorList>
    </citation>
    <scope>NUCLEOTIDE SEQUENCE [LARGE SCALE GENOMIC DNA]</scope>
    <source>
        <strain evidence="2 3">SH398</strain>
    </source>
</reference>